<evidence type="ECO:0000259" key="5">
    <source>
        <dbReference type="Pfam" id="PF00465"/>
    </source>
</evidence>
<name>A0ABT7VAC0_9ACTN</name>
<dbReference type="Gene3D" id="1.20.1090.10">
    <property type="entry name" value="Dehydroquinate synthase-like - alpha domain"/>
    <property type="match status" value="1"/>
</dbReference>
<keyword evidence="8" id="KW-1185">Reference proteome</keyword>
<accession>A0ABT7VAC0</accession>
<keyword evidence="2" id="KW-0560">Oxidoreductase</keyword>
<evidence type="ECO:0000256" key="4">
    <source>
        <dbReference type="SAM" id="MobiDB-lite"/>
    </source>
</evidence>
<sequence>MPLLPYREPTPLATFADCAEVLREHGATKVLVVTDKTISGLGLLDPMLAELAKAGIEVAIFDRVVPNPTISNVEAARELYLAEGCKAIIAFGGGSAMDCAKAAGARIARPRKPVAKMRGVLKVLAKLPLLIAVPTTAGTGSETTLAAVITDDETHYKYPINDFALIPRYAVLDYRTTLDLPASVTATTGMDALVHAVEAYIGRSTTRDTRANAIQAVHEIHEYLLRAYRDGHDAVAREHMLRAAYQAGLAFTKSYVGYVHAVAHSLGGQYGIAHGLANAVLLPLVLESYGPSCERRLADLARKAGVCDHGDDRDASRAFIAWVREMNAAMQIPSTLGGIRDEDIPLMARHADAEGNPLYPVPRLMDARELEELYHLVKTPAGLDAAASKPASAPEENASSASGEHATARAQAASAAPVVGRHPEKLAARADAAEGSRKSDEARKAAGPSGATPDKVGHHPEKHAGNAALEKNRNRTHVHR</sequence>
<proteinExistence type="inferred from homology"/>
<feature type="domain" description="Alcohol dehydrogenase iron-type/glycerol dehydrogenase GldA" evidence="5">
    <location>
        <begin position="16"/>
        <end position="173"/>
    </location>
</feature>
<dbReference type="PROSITE" id="PS00060">
    <property type="entry name" value="ADH_IRON_2"/>
    <property type="match status" value="1"/>
</dbReference>
<dbReference type="InterPro" id="IPR039697">
    <property type="entry name" value="Alcohol_dehydrogenase_Fe"/>
</dbReference>
<dbReference type="CDD" id="cd08189">
    <property type="entry name" value="Fe-ADH-like"/>
    <property type="match status" value="1"/>
</dbReference>
<feature type="compositionally biased region" description="Basic and acidic residues" evidence="4">
    <location>
        <begin position="421"/>
        <end position="444"/>
    </location>
</feature>
<dbReference type="EMBL" id="JAUDDZ010000011">
    <property type="protein sequence ID" value="MDM8275440.1"/>
    <property type="molecule type" value="Genomic_DNA"/>
</dbReference>
<reference evidence="8" key="1">
    <citation type="submission" date="2023-06" db="EMBL/GenBank/DDBJ databases">
        <title>Identification and characterization of horizontal gene transfer across gut microbiota members of farm animals based on homology search.</title>
        <authorList>
            <person name="Zeman M."/>
            <person name="Kubasova T."/>
            <person name="Jahodarova E."/>
            <person name="Nykrynova M."/>
            <person name="Rychlik I."/>
        </authorList>
    </citation>
    <scope>NUCLEOTIDE SEQUENCE [LARGE SCALE GENOMIC DNA]</scope>
    <source>
        <strain evidence="8">154_Feed</strain>
    </source>
</reference>
<dbReference type="RefSeq" id="WP_289545501.1">
    <property type="nucleotide sequence ID" value="NZ_JAUDDZ010000011.1"/>
</dbReference>
<dbReference type="PANTHER" id="PTHR11496">
    <property type="entry name" value="ALCOHOL DEHYDROGENASE"/>
    <property type="match status" value="1"/>
</dbReference>
<evidence type="ECO:0000256" key="1">
    <source>
        <dbReference type="ARBA" id="ARBA00007358"/>
    </source>
</evidence>
<evidence type="ECO:0000313" key="8">
    <source>
        <dbReference type="Proteomes" id="UP001529421"/>
    </source>
</evidence>
<gene>
    <name evidence="7" type="ORF">QUW28_08050</name>
</gene>
<evidence type="ECO:0000256" key="2">
    <source>
        <dbReference type="ARBA" id="ARBA00023002"/>
    </source>
</evidence>
<organism evidence="7 8">
    <name type="scientific">Enorma phocaeensis</name>
    <dbReference type="NCBI Taxonomy" id="1871019"/>
    <lineage>
        <taxon>Bacteria</taxon>
        <taxon>Bacillati</taxon>
        <taxon>Actinomycetota</taxon>
        <taxon>Coriobacteriia</taxon>
        <taxon>Coriobacteriales</taxon>
        <taxon>Coriobacteriaceae</taxon>
        <taxon>Enorma</taxon>
    </lineage>
</organism>
<dbReference type="Pfam" id="PF00465">
    <property type="entry name" value="Fe-ADH"/>
    <property type="match status" value="1"/>
</dbReference>
<evidence type="ECO:0000259" key="6">
    <source>
        <dbReference type="Pfam" id="PF25137"/>
    </source>
</evidence>
<dbReference type="InterPro" id="IPR018211">
    <property type="entry name" value="ADH_Fe_CS"/>
</dbReference>
<dbReference type="InterPro" id="IPR001670">
    <property type="entry name" value="ADH_Fe/GldA"/>
</dbReference>
<dbReference type="Pfam" id="PF25137">
    <property type="entry name" value="ADH_Fe_C"/>
    <property type="match status" value="1"/>
</dbReference>
<feature type="compositionally biased region" description="Low complexity" evidence="4">
    <location>
        <begin position="385"/>
        <end position="416"/>
    </location>
</feature>
<dbReference type="PANTHER" id="PTHR11496:SF102">
    <property type="entry name" value="ALCOHOL DEHYDROGENASE 4"/>
    <property type="match status" value="1"/>
</dbReference>
<dbReference type="Gene3D" id="3.40.50.1970">
    <property type="match status" value="1"/>
</dbReference>
<protein>
    <submittedName>
        <fullName evidence="7">Iron-containing alcohol dehydrogenase</fullName>
    </submittedName>
</protein>
<evidence type="ECO:0000313" key="7">
    <source>
        <dbReference type="EMBL" id="MDM8275440.1"/>
    </source>
</evidence>
<comment type="similarity">
    <text evidence="1">Belongs to the iron-containing alcohol dehydrogenase family.</text>
</comment>
<comment type="caution">
    <text evidence="7">The sequence shown here is derived from an EMBL/GenBank/DDBJ whole genome shotgun (WGS) entry which is preliminary data.</text>
</comment>
<feature type="compositionally biased region" description="Basic and acidic residues" evidence="4">
    <location>
        <begin position="455"/>
        <end position="464"/>
    </location>
</feature>
<keyword evidence="3" id="KW-0520">NAD</keyword>
<feature type="domain" description="Fe-containing alcohol dehydrogenase-like C-terminal" evidence="6">
    <location>
        <begin position="185"/>
        <end position="375"/>
    </location>
</feature>
<dbReference type="SUPFAM" id="SSF56796">
    <property type="entry name" value="Dehydroquinate synthase-like"/>
    <property type="match status" value="1"/>
</dbReference>
<dbReference type="Proteomes" id="UP001529421">
    <property type="component" value="Unassembled WGS sequence"/>
</dbReference>
<dbReference type="PROSITE" id="PS00913">
    <property type="entry name" value="ADH_IRON_1"/>
    <property type="match status" value="1"/>
</dbReference>
<evidence type="ECO:0000256" key="3">
    <source>
        <dbReference type="ARBA" id="ARBA00023027"/>
    </source>
</evidence>
<feature type="region of interest" description="Disordered" evidence="4">
    <location>
        <begin position="385"/>
        <end position="480"/>
    </location>
</feature>
<dbReference type="InterPro" id="IPR056798">
    <property type="entry name" value="ADH_Fe_C"/>
</dbReference>